<evidence type="ECO:0000313" key="2">
    <source>
        <dbReference type="EMBL" id="MBO8480169.1"/>
    </source>
</evidence>
<organism evidence="2 3">
    <name type="scientific">Candidatus Cryptobacteroides avistercoris</name>
    <dbReference type="NCBI Taxonomy" id="2840758"/>
    <lineage>
        <taxon>Bacteria</taxon>
        <taxon>Pseudomonadati</taxon>
        <taxon>Bacteroidota</taxon>
        <taxon>Bacteroidia</taxon>
        <taxon>Bacteroidales</taxon>
        <taxon>Candidatus Cryptobacteroides</taxon>
    </lineage>
</organism>
<sequence length="411" mass="45199">MSAVQKAEATTQNAKQAAKAATWVKYADALMDAYEAPKGNFWLGMSRQEIDMLGGGEKPSAEQAVDVAGRQMTKLVYSNKNLYLNENGQLEVIEVSAPLVDDVLTKAFDAYKKAAELDTKGQKTKDISEGLAKVSTAFTDEAYNAYTLGDYSESSVLFENAAVSSAQAPYAQLDTNAVYNAGFTAMSAGENERAKLFFEQCLGYGYYGAEGEVYSRLADIAQQAGDTAAGKEYLEEGFTKFPQSQTILVGLINYYITSGENTDRLFGLLDEAKKNEPNNASLYYVEGNIHEQLGDGEAALASYRKCAEIDPNYAYGYIGEGIHYYELAVDIQNKAAEELDDAKYAALMGEFETTLKACLPPFEKAFELSTDPELKASIAEYLKNACFRFRTEGPEYQEMYDKYANYNPAAE</sequence>
<feature type="repeat" description="TPR" evidence="1">
    <location>
        <begin position="280"/>
        <end position="313"/>
    </location>
</feature>
<evidence type="ECO:0000313" key="3">
    <source>
        <dbReference type="Proteomes" id="UP000823769"/>
    </source>
</evidence>
<dbReference type="SUPFAM" id="SSF48452">
    <property type="entry name" value="TPR-like"/>
    <property type="match status" value="1"/>
</dbReference>
<protein>
    <submittedName>
        <fullName evidence="2">Tetratricopeptide repeat protein</fullName>
    </submittedName>
</protein>
<dbReference type="InterPro" id="IPR011990">
    <property type="entry name" value="TPR-like_helical_dom_sf"/>
</dbReference>
<name>A0A9D9NNE6_9BACT</name>
<dbReference type="AlphaFoldDB" id="A0A9D9NNE6"/>
<evidence type="ECO:0000256" key="1">
    <source>
        <dbReference type="PROSITE-ProRule" id="PRU00339"/>
    </source>
</evidence>
<reference evidence="2" key="1">
    <citation type="submission" date="2020-10" db="EMBL/GenBank/DDBJ databases">
        <authorList>
            <person name="Gilroy R."/>
        </authorList>
    </citation>
    <scope>NUCLEOTIDE SEQUENCE</scope>
    <source>
        <strain evidence="2">B3-1481</strain>
    </source>
</reference>
<comment type="caution">
    <text evidence="2">The sequence shown here is derived from an EMBL/GenBank/DDBJ whole genome shotgun (WGS) entry which is preliminary data.</text>
</comment>
<dbReference type="Gene3D" id="1.25.40.10">
    <property type="entry name" value="Tetratricopeptide repeat domain"/>
    <property type="match status" value="2"/>
</dbReference>
<keyword evidence="1" id="KW-0802">TPR repeat</keyword>
<dbReference type="Proteomes" id="UP000823769">
    <property type="component" value="Unassembled WGS sequence"/>
</dbReference>
<reference evidence="2" key="2">
    <citation type="journal article" date="2021" name="PeerJ">
        <title>Extensive microbial diversity within the chicken gut microbiome revealed by metagenomics and culture.</title>
        <authorList>
            <person name="Gilroy R."/>
            <person name="Ravi A."/>
            <person name="Getino M."/>
            <person name="Pursley I."/>
            <person name="Horton D.L."/>
            <person name="Alikhan N.F."/>
            <person name="Baker D."/>
            <person name="Gharbi K."/>
            <person name="Hall N."/>
            <person name="Watson M."/>
            <person name="Adriaenssens E.M."/>
            <person name="Foster-Nyarko E."/>
            <person name="Jarju S."/>
            <person name="Secka A."/>
            <person name="Antonio M."/>
            <person name="Oren A."/>
            <person name="Chaudhuri R.R."/>
            <person name="La Ragione R."/>
            <person name="Hildebrand F."/>
            <person name="Pallen M.J."/>
        </authorList>
    </citation>
    <scope>NUCLEOTIDE SEQUENCE</scope>
    <source>
        <strain evidence="2">B3-1481</strain>
    </source>
</reference>
<dbReference type="EMBL" id="JADILW010000054">
    <property type="protein sequence ID" value="MBO8480169.1"/>
    <property type="molecule type" value="Genomic_DNA"/>
</dbReference>
<dbReference type="SMART" id="SM00028">
    <property type="entry name" value="TPR"/>
    <property type="match status" value="2"/>
</dbReference>
<dbReference type="Pfam" id="PF13181">
    <property type="entry name" value="TPR_8"/>
    <property type="match status" value="1"/>
</dbReference>
<dbReference type="PROSITE" id="PS50005">
    <property type="entry name" value="TPR"/>
    <property type="match status" value="1"/>
</dbReference>
<gene>
    <name evidence="2" type="ORF">IAB76_03540</name>
</gene>
<dbReference type="InterPro" id="IPR019734">
    <property type="entry name" value="TPR_rpt"/>
</dbReference>
<accession>A0A9D9NNE6</accession>
<proteinExistence type="predicted"/>